<protein>
    <submittedName>
        <fullName evidence="2">Rod shape-determining protein MreD</fullName>
    </submittedName>
</protein>
<keyword evidence="1" id="KW-1133">Transmembrane helix</keyword>
<accession>R7ZNN6</accession>
<sequence length="173" mass="19524">MTGSSMVRALFSLFLYFLVQVFVLKDIVLFGDAFCFLYVFALLLLPLEVKTMSIMLVGFFFGLSVDAFYDTTGMHAATTVLITFVRASWVKANTPRGGYEDNVLPTLMNLGPIWFVAYSLPLILLHHLAFFYIDMAGTASFSVLFTKVLSSTFFTFILGLIVQLLFYQRKRGI</sequence>
<proteinExistence type="predicted"/>
<gene>
    <name evidence="2" type="ORF">ADIS_3888</name>
</gene>
<keyword evidence="3" id="KW-1185">Reference proteome</keyword>
<feature type="transmembrane region" description="Helical" evidence="1">
    <location>
        <begin position="73"/>
        <end position="92"/>
    </location>
</feature>
<name>R7ZNN6_9BACT</name>
<dbReference type="OrthoDB" id="1132160at2"/>
<keyword evidence="1" id="KW-0812">Transmembrane</keyword>
<evidence type="ECO:0000313" key="2">
    <source>
        <dbReference type="EMBL" id="EON75668.1"/>
    </source>
</evidence>
<dbReference type="Proteomes" id="UP000013909">
    <property type="component" value="Unassembled WGS sequence"/>
</dbReference>
<dbReference type="RefSeq" id="WP_010856015.1">
    <property type="nucleotide sequence ID" value="NZ_AQHR01000101.1"/>
</dbReference>
<feature type="transmembrane region" description="Helical" evidence="1">
    <location>
        <begin position="113"/>
        <end position="133"/>
    </location>
</feature>
<reference evidence="2 3" key="1">
    <citation type="submission" date="2013-02" db="EMBL/GenBank/DDBJ databases">
        <title>A novel strain isolated from Lonar lake, Maharashtra, India.</title>
        <authorList>
            <person name="Singh A."/>
        </authorList>
    </citation>
    <scope>NUCLEOTIDE SEQUENCE [LARGE SCALE GENOMIC DNA]</scope>
    <source>
        <strain evidence="2 3">AK24</strain>
    </source>
</reference>
<keyword evidence="1" id="KW-0472">Membrane</keyword>
<evidence type="ECO:0000313" key="3">
    <source>
        <dbReference type="Proteomes" id="UP000013909"/>
    </source>
</evidence>
<dbReference type="EMBL" id="AQHR01000101">
    <property type="protein sequence ID" value="EON75668.1"/>
    <property type="molecule type" value="Genomic_DNA"/>
</dbReference>
<dbReference type="STRING" id="1232681.ADIS_3888"/>
<feature type="transmembrane region" description="Helical" evidence="1">
    <location>
        <begin position="36"/>
        <end position="61"/>
    </location>
</feature>
<dbReference type="AlphaFoldDB" id="R7ZNN6"/>
<evidence type="ECO:0000256" key="1">
    <source>
        <dbReference type="SAM" id="Phobius"/>
    </source>
</evidence>
<organism evidence="2 3">
    <name type="scientific">Lunatimonas lonarensis</name>
    <dbReference type="NCBI Taxonomy" id="1232681"/>
    <lineage>
        <taxon>Bacteria</taxon>
        <taxon>Pseudomonadati</taxon>
        <taxon>Bacteroidota</taxon>
        <taxon>Cytophagia</taxon>
        <taxon>Cytophagales</taxon>
        <taxon>Cyclobacteriaceae</taxon>
    </lineage>
</organism>
<feature type="transmembrane region" description="Helical" evidence="1">
    <location>
        <begin position="145"/>
        <end position="167"/>
    </location>
</feature>
<feature type="transmembrane region" description="Helical" evidence="1">
    <location>
        <begin position="6"/>
        <end position="24"/>
    </location>
</feature>
<comment type="caution">
    <text evidence="2">The sequence shown here is derived from an EMBL/GenBank/DDBJ whole genome shotgun (WGS) entry which is preliminary data.</text>
</comment>